<accession>A0ABT3GWR4</accession>
<evidence type="ECO:0000313" key="6">
    <source>
        <dbReference type="Proteomes" id="UP001208938"/>
    </source>
</evidence>
<evidence type="ECO:0000256" key="1">
    <source>
        <dbReference type="ARBA" id="ARBA00008000"/>
    </source>
</evidence>
<dbReference type="Pfam" id="PF01565">
    <property type="entry name" value="FAD_binding_4"/>
    <property type="match status" value="1"/>
</dbReference>
<dbReference type="Proteomes" id="UP001208938">
    <property type="component" value="Unassembled WGS sequence"/>
</dbReference>
<protein>
    <submittedName>
        <fullName evidence="5">FAD-binding oxidoreductase</fullName>
    </submittedName>
</protein>
<dbReference type="SUPFAM" id="SSF55103">
    <property type="entry name" value="FAD-linked oxidases, C-terminal domain"/>
    <property type="match status" value="1"/>
</dbReference>
<dbReference type="EMBL" id="JAPDFL010000001">
    <property type="protein sequence ID" value="MCW1931948.1"/>
    <property type="molecule type" value="Genomic_DNA"/>
</dbReference>
<reference evidence="5 6" key="1">
    <citation type="submission" date="2022-10" db="EMBL/GenBank/DDBJ databases">
        <title>Pararhodobacter sp. nov., isolated from marine algae.</title>
        <authorList>
            <person name="Choi B.J."/>
            <person name="Kim J.M."/>
            <person name="Lee J.K."/>
            <person name="Choi D.G."/>
            <person name="Jeon C.O."/>
        </authorList>
    </citation>
    <scope>NUCLEOTIDE SEQUENCE [LARGE SCALE GENOMIC DNA]</scope>
    <source>
        <strain evidence="5 6">ZQ420</strain>
    </source>
</reference>
<dbReference type="PROSITE" id="PS51387">
    <property type="entry name" value="FAD_PCMH"/>
    <property type="match status" value="1"/>
</dbReference>
<dbReference type="Gene3D" id="3.30.70.2740">
    <property type="match status" value="1"/>
</dbReference>
<evidence type="ECO:0000256" key="2">
    <source>
        <dbReference type="ARBA" id="ARBA00022630"/>
    </source>
</evidence>
<comment type="caution">
    <text evidence="5">The sequence shown here is derived from an EMBL/GenBank/DDBJ whole genome shotgun (WGS) entry which is preliminary data.</text>
</comment>
<comment type="similarity">
    <text evidence="1">Belongs to the FAD-binding oxidoreductase/transferase type 4 family.</text>
</comment>
<dbReference type="InterPro" id="IPR016169">
    <property type="entry name" value="FAD-bd_PCMH_sub2"/>
</dbReference>
<dbReference type="Gene3D" id="3.30.465.10">
    <property type="match status" value="1"/>
</dbReference>
<dbReference type="Pfam" id="PF02913">
    <property type="entry name" value="FAD-oxidase_C"/>
    <property type="match status" value="1"/>
</dbReference>
<gene>
    <name evidence="5" type="ORF">OKW52_06640</name>
</gene>
<organism evidence="5 6">
    <name type="scientific">Pararhodobacter zhoushanensis</name>
    <dbReference type="NCBI Taxonomy" id="2479545"/>
    <lineage>
        <taxon>Bacteria</taxon>
        <taxon>Pseudomonadati</taxon>
        <taxon>Pseudomonadota</taxon>
        <taxon>Alphaproteobacteria</taxon>
        <taxon>Rhodobacterales</taxon>
        <taxon>Paracoccaceae</taxon>
        <taxon>Pararhodobacter</taxon>
    </lineage>
</organism>
<dbReference type="InterPro" id="IPR036318">
    <property type="entry name" value="FAD-bd_PCMH-like_sf"/>
</dbReference>
<feature type="domain" description="FAD-binding PCMH-type" evidence="4">
    <location>
        <begin position="37"/>
        <end position="218"/>
    </location>
</feature>
<keyword evidence="2" id="KW-0285">Flavoprotein</keyword>
<dbReference type="Gene3D" id="3.30.70.2190">
    <property type="match status" value="1"/>
</dbReference>
<dbReference type="InterPro" id="IPR016171">
    <property type="entry name" value="Vanillyl_alc_oxidase_C-sub2"/>
</dbReference>
<dbReference type="InterPro" id="IPR006094">
    <property type="entry name" value="Oxid_FAD_bind_N"/>
</dbReference>
<dbReference type="InterPro" id="IPR016164">
    <property type="entry name" value="FAD-linked_Oxase-like_C"/>
</dbReference>
<dbReference type="PANTHER" id="PTHR43716">
    <property type="entry name" value="D-2-HYDROXYGLUTARATE DEHYDROGENASE, MITOCHONDRIAL"/>
    <property type="match status" value="1"/>
</dbReference>
<dbReference type="InterPro" id="IPR051264">
    <property type="entry name" value="FAD-oxidored/transferase_4"/>
</dbReference>
<keyword evidence="6" id="KW-1185">Reference proteome</keyword>
<keyword evidence="3" id="KW-0274">FAD</keyword>
<dbReference type="InterPro" id="IPR016166">
    <property type="entry name" value="FAD-bd_PCMH"/>
</dbReference>
<evidence type="ECO:0000259" key="4">
    <source>
        <dbReference type="PROSITE" id="PS51387"/>
    </source>
</evidence>
<dbReference type="InterPro" id="IPR004113">
    <property type="entry name" value="FAD-bd_oxidored_4_C"/>
</dbReference>
<sequence length="510" mass="53443">MLNPCDSGFLDALDAALPARTLRPAEERYLREPRGRYLGQAGAVACPASTAEVATIVKAAQAARVGVVPYGGGTGLVGGQVMSAGPAPLILSLERMNRVRAVEPAGNVMVAEAGCILADVQTAAADVDRLFPLSLGSEGSARIGGLLGTNAGGTGVLRWGNMRDLTLGLEVVLADGSVLHGLKRLRKNNMGYDLRHLMIGSEGTLGVVTAASLRLFQRPARTGAAMLVVPSPEAALKLLALAQARLGEGISGFELMAGQGPRFVAEVLPQVRQPFAQVPDWMVLIDLGLIAALDPVVELEALFEAAAEDGLVSDGVIASNEAQRAQFWALREAIPEANRLIGAVASHDVSVPLAAIPAFIERATAALAALGDMRINCFGHVGDGNLHFNIFPAQGRDRAEYEPIRAQVIETVHDLVAGFDGSVSAEHGIGRLKTGDLERYGDPVALAVMRQIKAALDPRGILNPGAVLRSEVRGGRRARVAPTHPRSRARPCLFGEGRAGGERVGVFAAR</sequence>
<dbReference type="PANTHER" id="PTHR43716:SF2">
    <property type="entry name" value="BLL6224 PROTEIN"/>
    <property type="match status" value="1"/>
</dbReference>
<proteinExistence type="inferred from homology"/>
<dbReference type="RefSeq" id="WP_264505023.1">
    <property type="nucleotide sequence ID" value="NZ_JAPDFL010000001.1"/>
</dbReference>
<dbReference type="Gene3D" id="1.10.45.10">
    <property type="entry name" value="Vanillyl-alcohol Oxidase, Chain A, domain 4"/>
    <property type="match status" value="1"/>
</dbReference>
<dbReference type="SUPFAM" id="SSF56176">
    <property type="entry name" value="FAD-binding/transporter-associated domain-like"/>
    <property type="match status" value="1"/>
</dbReference>
<evidence type="ECO:0000256" key="3">
    <source>
        <dbReference type="ARBA" id="ARBA00022827"/>
    </source>
</evidence>
<name>A0ABT3GWR4_9RHOB</name>
<evidence type="ECO:0000313" key="5">
    <source>
        <dbReference type="EMBL" id="MCW1931948.1"/>
    </source>
</evidence>